<dbReference type="Pfam" id="PF25600">
    <property type="entry name" value="TRIM_CC"/>
    <property type="match status" value="1"/>
</dbReference>
<evidence type="ECO:0000259" key="5">
    <source>
        <dbReference type="SMART" id="SM00589"/>
    </source>
</evidence>
<evidence type="ECO:0000256" key="4">
    <source>
        <dbReference type="SAM" id="Coils"/>
    </source>
</evidence>
<evidence type="ECO:0000256" key="1">
    <source>
        <dbReference type="ARBA" id="ARBA00022723"/>
    </source>
</evidence>
<feature type="domain" description="SPRY-associated" evidence="5">
    <location>
        <begin position="190"/>
        <end position="242"/>
    </location>
</feature>
<evidence type="ECO:0000256" key="3">
    <source>
        <dbReference type="ARBA" id="ARBA00022833"/>
    </source>
</evidence>
<dbReference type="GO" id="GO:0008270">
    <property type="term" value="F:zinc ion binding"/>
    <property type="evidence" value="ECO:0007669"/>
    <property type="project" value="UniProtKB-KW"/>
</dbReference>
<name>A0A3B3Z7B5_9GOBI</name>
<dbReference type="InterPro" id="IPR058030">
    <property type="entry name" value="TRIM8/14/16/25/29/45/65_CC"/>
</dbReference>
<dbReference type="InterPro" id="IPR003879">
    <property type="entry name" value="Butyrophylin_SPRY"/>
</dbReference>
<dbReference type="InterPro" id="IPR051051">
    <property type="entry name" value="E3_ubiq-ligase_TRIM/RNF"/>
</dbReference>
<reference evidence="6" key="2">
    <citation type="submission" date="2025-09" db="UniProtKB">
        <authorList>
            <consortium name="Ensembl"/>
        </authorList>
    </citation>
    <scope>IDENTIFICATION</scope>
</reference>
<evidence type="ECO:0000313" key="6">
    <source>
        <dbReference type="Ensembl" id="ENSPMGP00000000429.1"/>
    </source>
</evidence>
<dbReference type="InterPro" id="IPR006574">
    <property type="entry name" value="PRY"/>
</dbReference>
<keyword evidence="4" id="KW-0175">Coiled coil</keyword>
<keyword evidence="2" id="KW-0863">Zinc-finger</keyword>
<dbReference type="PRINTS" id="PR01407">
    <property type="entry name" value="BUTYPHLNCDUF"/>
</dbReference>
<keyword evidence="7" id="KW-1185">Reference proteome</keyword>
<protein>
    <recommendedName>
        <fullName evidence="5">SPRY-associated domain-containing protein</fullName>
    </recommendedName>
</protein>
<feature type="coiled-coil region" evidence="4">
    <location>
        <begin position="22"/>
        <end position="49"/>
    </location>
</feature>
<dbReference type="Gene3D" id="2.60.120.920">
    <property type="match status" value="1"/>
</dbReference>
<evidence type="ECO:0000313" key="7">
    <source>
        <dbReference type="Proteomes" id="UP000261520"/>
    </source>
</evidence>
<evidence type="ECO:0000256" key="2">
    <source>
        <dbReference type="ARBA" id="ARBA00022771"/>
    </source>
</evidence>
<dbReference type="Proteomes" id="UP000261520">
    <property type="component" value="Unplaced"/>
</dbReference>
<sequence length="300" mass="35054">MQRTAPPEDSTEQKWAELQSQRALVLQNLQLKETELETLQQEAQDISRSAQRAVLCSKDIFREIALLMEKRDSEVEQQILSETKLSRVQELQHQLQQEATELKRSLSKLEELSHYPDHKQFMQCCSLLSTDTHSPESSLQTRPRGDFEFVTRALSVLRAKLQQTLSEFKIPSSEDSQAEPRCRDDFLRYAQEITLDPNTAFPHLHLSQGNRKVTHTSKPQKYPDHSDRFSVWSQVLSREELTGLCYSEMEWSVRDMVRIALSYRDIRRKVWFILLQSIHFPACFFKINSSTQIFKTAFTT</sequence>
<organism evidence="6 7">
    <name type="scientific">Periophthalmus magnuspinnatus</name>
    <dbReference type="NCBI Taxonomy" id="409849"/>
    <lineage>
        <taxon>Eukaryota</taxon>
        <taxon>Metazoa</taxon>
        <taxon>Chordata</taxon>
        <taxon>Craniata</taxon>
        <taxon>Vertebrata</taxon>
        <taxon>Euteleostomi</taxon>
        <taxon>Actinopterygii</taxon>
        <taxon>Neopterygii</taxon>
        <taxon>Teleostei</taxon>
        <taxon>Neoteleostei</taxon>
        <taxon>Acanthomorphata</taxon>
        <taxon>Gobiaria</taxon>
        <taxon>Gobiiformes</taxon>
        <taxon>Gobioidei</taxon>
        <taxon>Gobiidae</taxon>
        <taxon>Oxudercinae</taxon>
        <taxon>Periophthalmus</taxon>
    </lineage>
</organism>
<dbReference type="Pfam" id="PF13765">
    <property type="entry name" value="PRY"/>
    <property type="match status" value="1"/>
</dbReference>
<accession>A0A3B3Z7B5</accession>
<dbReference type="SUPFAM" id="SSF49899">
    <property type="entry name" value="Concanavalin A-like lectins/glucanases"/>
    <property type="match status" value="1"/>
</dbReference>
<dbReference type="InterPro" id="IPR013320">
    <property type="entry name" value="ConA-like_dom_sf"/>
</dbReference>
<dbReference type="SMART" id="SM00589">
    <property type="entry name" value="PRY"/>
    <property type="match status" value="1"/>
</dbReference>
<keyword evidence="3" id="KW-0862">Zinc</keyword>
<dbReference type="AlphaFoldDB" id="A0A3B3Z7B5"/>
<reference evidence="6" key="1">
    <citation type="submission" date="2025-08" db="UniProtKB">
        <authorList>
            <consortium name="Ensembl"/>
        </authorList>
    </citation>
    <scope>IDENTIFICATION</scope>
</reference>
<feature type="coiled-coil region" evidence="4">
    <location>
        <begin position="85"/>
        <end position="112"/>
    </location>
</feature>
<dbReference type="PANTHER" id="PTHR25465">
    <property type="entry name" value="B-BOX DOMAIN CONTAINING"/>
    <property type="match status" value="1"/>
</dbReference>
<keyword evidence="1" id="KW-0479">Metal-binding</keyword>
<dbReference type="Ensembl" id="ENSPMGT00000000450.1">
    <property type="protein sequence ID" value="ENSPMGP00000000429.1"/>
    <property type="gene ID" value="ENSPMGG00000000429.1"/>
</dbReference>
<dbReference type="InterPro" id="IPR043136">
    <property type="entry name" value="B30.2/SPRY_sf"/>
</dbReference>
<proteinExistence type="predicted"/>
<dbReference type="STRING" id="409849.ENSPMGP00000000429"/>
<dbReference type="PANTHER" id="PTHR25465:SF5">
    <property type="entry name" value="E3 UBIQUITIN_ISG15 LIGASE TRIM25-RELATED"/>
    <property type="match status" value="1"/>
</dbReference>